<name>A0AAN9RDZ3_CANGL</name>
<dbReference type="Proteomes" id="UP001367508">
    <property type="component" value="Unassembled WGS sequence"/>
</dbReference>
<dbReference type="InterPro" id="IPR026960">
    <property type="entry name" value="RVT-Znf"/>
</dbReference>
<accession>A0AAN9RDZ3</accession>
<feature type="region of interest" description="Disordered" evidence="1">
    <location>
        <begin position="1"/>
        <end position="27"/>
    </location>
</feature>
<evidence type="ECO:0000313" key="4">
    <source>
        <dbReference type="Proteomes" id="UP001367508"/>
    </source>
</evidence>
<dbReference type="Pfam" id="PF13966">
    <property type="entry name" value="zf-RVT"/>
    <property type="match status" value="1"/>
</dbReference>
<reference evidence="3 4" key="1">
    <citation type="submission" date="2024-01" db="EMBL/GenBank/DDBJ databases">
        <title>The genomes of 5 underutilized Papilionoideae crops provide insights into root nodulation and disease resistanc.</title>
        <authorList>
            <person name="Jiang F."/>
        </authorList>
    </citation>
    <scope>NUCLEOTIDE SEQUENCE [LARGE SCALE GENOMIC DNA]</scope>
    <source>
        <strain evidence="3">LVBAO_FW01</strain>
        <tissue evidence="3">Leaves</tissue>
    </source>
</reference>
<comment type="caution">
    <text evidence="3">The sequence shown here is derived from an EMBL/GenBank/DDBJ whole genome shotgun (WGS) entry which is preliminary data.</text>
</comment>
<protein>
    <recommendedName>
        <fullName evidence="2">Reverse transcriptase zinc-binding domain-containing protein</fullName>
    </recommendedName>
</protein>
<gene>
    <name evidence="3" type="ORF">VNO77_05238</name>
</gene>
<organism evidence="3 4">
    <name type="scientific">Canavalia gladiata</name>
    <name type="common">Sword bean</name>
    <name type="synonym">Dolichos gladiatus</name>
    <dbReference type="NCBI Taxonomy" id="3824"/>
    <lineage>
        <taxon>Eukaryota</taxon>
        <taxon>Viridiplantae</taxon>
        <taxon>Streptophyta</taxon>
        <taxon>Embryophyta</taxon>
        <taxon>Tracheophyta</taxon>
        <taxon>Spermatophyta</taxon>
        <taxon>Magnoliopsida</taxon>
        <taxon>eudicotyledons</taxon>
        <taxon>Gunneridae</taxon>
        <taxon>Pentapetalae</taxon>
        <taxon>rosids</taxon>
        <taxon>fabids</taxon>
        <taxon>Fabales</taxon>
        <taxon>Fabaceae</taxon>
        <taxon>Papilionoideae</taxon>
        <taxon>50 kb inversion clade</taxon>
        <taxon>NPAAA clade</taxon>
        <taxon>indigoferoid/millettioid clade</taxon>
        <taxon>Phaseoleae</taxon>
        <taxon>Canavalia</taxon>
    </lineage>
</organism>
<proteinExistence type="predicted"/>
<dbReference type="AlphaFoldDB" id="A0AAN9RDZ3"/>
<sequence length="327" mass="38390">MCPPHMESFPVTDRGELKIDTPSTRRTGERWQDHDREIWCMLSNFNCIRQESKRQGLKRTWFMTEALDFNDFLYDMMVEEPYRASRWELNSVEETIESIEATKYLLEQRKITIVRLAEIQAKYDIMLYQKSKVTWIREGDENTCYSHETINLKCHYNNIYIYGLLVDGQWLKEIKEIKQQSESGEYYDSETPNGAKSSKLDIEIHIQWTLVAHPNAMTLYGGRIYVLCSLQAKEILKAIHGKIRIPSDAQKPLAIYGKYRQLSTRVQTDMEVQSTYKESTCSLCQSDKEDVKHLFCLCPLVNQIWRSVTSWLNVPMPLQNIVKEGMI</sequence>
<dbReference type="EMBL" id="JAYMYQ010000001">
    <property type="protein sequence ID" value="KAK7363108.1"/>
    <property type="molecule type" value="Genomic_DNA"/>
</dbReference>
<feature type="domain" description="Reverse transcriptase zinc-binding" evidence="2">
    <location>
        <begin position="260"/>
        <end position="305"/>
    </location>
</feature>
<keyword evidence="4" id="KW-1185">Reference proteome</keyword>
<evidence type="ECO:0000259" key="2">
    <source>
        <dbReference type="Pfam" id="PF13966"/>
    </source>
</evidence>
<evidence type="ECO:0000313" key="3">
    <source>
        <dbReference type="EMBL" id="KAK7363108.1"/>
    </source>
</evidence>
<evidence type="ECO:0000256" key="1">
    <source>
        <dbReference type="SAM" id="MobiDB-lite"/>
    </source>
</evidence>